<name>A0A168MC32_MUCCL</name>
<accession>A0A168MC32</accession>
<dbReference type="STRING" id="747725.A0A168MC32"/>
<dbReference type="Pfam" id="PF00107">
    <property type="entry name" value="ADH_zinc_N"/>
    <property type="match status" value="1"/>
</dbReference>
<dbReference type="Pfam" id="PF08240">
    <property type="entry name" value="ADH_N"/>
    <property type="match status" value="1"/>
</dbReference>
<evidence type="ECO:0000256" key="4">
    <source>
        <dbReference type="ARBA" id="ARBA00023002"/>
    </source>
</evidence>
<dbReference type="VEuPathDB" id="FungiDB:MUCCIDRAFT_140177"/>
<dbReference type="InterPro" id="IPR013149">
    <property type="entry name" value="ADH-like_C"/>
</dbReference>
<evidence type="ECO:0000256" key="1">
    <source>
        <dbReference type="ARBA" id="ARBA00001947"/>
    </source>
</evidence>
<reference evidence="7 8" key="1">
    <citation type="submission" date="2015-06" db="EMBL/GenBank/DDBJ databases">
        <title>Expansion of signal transduction pathways in fungi by whole-genome duplication.</title>
        <authorList>
            <consortium name="DOE Joint Genome Institute"/>
            <person name="Corrochano L.M."/>
            <person name="Kuo A."/>
            <person name="Marcet-Houben M."/>
            <person name="Polaino S."/>
            <person name="Salamov A."/>
            <person name="Villalobos J.M."/>
            <person name="Alvarez M.I."/>
            <person name="Avalos J."/>
            <person name="Benito E.P."/>
            <person name="Benoit I."/>
            <person name="Burger G."/>
            <person name="Camino L.P."/>
            <person name="Canovas D."/>
            <person name="Cerda-Olmedo E."/>
            <person name="Cheng J.-F."/>
            <person name="Dominguez A."/>
            <person name="Elias M."/>
            <person name="Eslava A.P."/>
            <person name="Glaser F."/>
            <person name="Grimwood J."/>
            <person name="Gutierrez G."/>
            <person name="Heitman J."/>
            <person name="Henrissat B."/>
            <person name="Iturriaga E.A."/>
            <person name="Lang B.F."/>
            <person name="Lavin J.L."/>
            <person name="Lee S."/>
            <person name="Li W."/>
            <person name="Lindquist E."/>
            <person name="Lopez-Garcia S."/>
            <person name="Luque E.M."/>
            <person name="Marcos A.T."/>
            <person name="Martin J."/>
            <person name="Mccluskey K."/>
            <person name="Medina H.R."/>
            <person name="Miralles-Duran A."/>
            <person name="Miyazaki A."/>
            <person name="Munoz-Torres E."/>
            <person name="Oguiza J.A."/>
            <person name="Ohm R."/>
            <person name="Olmedo M."/>
            <person name="Orejas M."/>
            <person name="Ortiz-Castellanos L."/>
            <person name="Pisabarro A.G."/>
            <person name="Rodriguez-Romero J."/>
            <person name="Ruiz-Herrera J."/>
            <person name="Ruiz-Vazquez R."/>
            <person name="Sanz C."/>
            <person name="Schackwitz W."/>
            <person name="Schmutz J."/>
            <person name="Shahriari M."/>
            <person name="Shelest E."/>
            <person name="Silva-Franco F."/>
            <person name="Soanes D."/>
            <person name="Syed K."/>
            <person name="Tagua V.G."/>
            <person name="Talbot N.J."/>
            <person name="Thon M."/>
            <person name="De Vries R.P."/>
            <person name="Wiebenga A."/>
            <person name="Yadav J.S."/>
            <person name="Braun E.L."/>
            <person name="Baker S."/>
            <person name="Garre V."/>
            <person name="Horwitz B."/>
            <person name="Torres-Martinez S."/>
            <person name="Idnurm A."/>
            <person name="Herrera-Estrella A."/>
            <person name="Gabaldon T."/>
            <person name="Grigoriev I.V."/>
        </authorList>
    </citation>
    <scope>NUCLEOTIDE SEQUENCE [LARGE SCALE GENOMIC DNA]</scope>
    <source>
        <strain evidence="7 8">CBS 277.49</strain>
    </source>
</reference>
<comment type="similarity">
    <text evidence="5">Belongs to the zinc-containing alcohol dehydrogenase family.</text>
</comment>
<dbReference type="EMBL" id="AMYB01000003">
    <property type="protein sequence ID" value="OAD04696.1"/>
    <property type="molecule type" value="Genomic_DNA"/>
</dbReference>
<dbReference type="SUPFAM" id="SSF51735">
    <property type="entry name" value="NAD(P)-binding Rossmann-fold domains"/>
    <property type="match status" value="1"/>
</dbReference>
<dbReference type="SMART" id="SM00829">
    <property type="entry name" value="PKS_ER"/>
    <property type="match status" value="1"/>
</dbReference>
<keyword evidence="3 5" id="KW-0862">Zinc</keyword>
<dbReference type="Gene3D" id="3.90.180.10">
    <property type="entry name" value="Medium-chain alcohol dehydrogenases, catalytic domain"/>
    <property type="match status" value="1"/>
</dbReference>
<comment type="caution">
    <text evidence="7">The sequence shown here is derived from an EMBL/GenBank/DDBJ whole genome shotgun (WGS) entry which is preliminary data.</text>
</comment>
<dbReference type="InterPro" id="IPR020843">
    <property type="entry name" value="ER"/>
</dbReference>
<dbReference type="FunFam" id="3.40.50.720:FF:000022">
    <property type="entry name" value="Cinnamyl alcohol dehydrogenase"/>
    <property type="match status" value="1"/>
</dbReference>
<gene>
    <name evidence="7" type="ORF">MUCCIDRAFT_140177</name>
</gene>
<dbReference type="SUPFAM" id="SSF50129">
    <property type="entry name" value="GroES-like"/>
    <property type="match status" value="1"/>
</dbReference>
<protein>
    <recommendedName>
        <fullName evidence="6">Enoyl reductase (ER) domain-containing protein</fullName>
    </recommendedName>
</protein>
<sequence>MSSEDHFTAWAGVAKGEPLKQIELKLKEWDDDSVEMEVSHCGICGSDIHTLDSDWSATKYPICVGHEIVGKVTRVGKNVTNLVVGDRAGVGAQSASCGECTHCKEGMENVCFGGSVGTYNGTWKCGTPSSGGYSNRWRGDYRFAFKVPDNLPSEVAATFFCGGATLFAPLKRHNVNSESVVGILGIGGLGHYGILFAKAMGAKVIGMSHSDAKAEVAKELGCDDFIVTSSDESMAKYKKQLTHIVCTGTSRDFSWNRFFTLLKANGHFINVSAPGWDFPQVGMELLRHQVNITGSMIASPSEIIDMLDFAAEHNIRPWIKTYPMSKVNEAIQDFRDGKPRFRFVLEN</sequence>
<dbReference type="CDD" id="cd05283">
    <property type="entry name" value="CAD1"/>
    <property type="match status" value="1"/>
</dbReference>
<evidence type="ECO:0000259" key="6">
    <source>
        <dbReference type="SMART" id="SM00829"/>
    </source>
</evidence>
<dbReference type="Proteomes" id="UP000077051">
    <property type="component" value="Unassembled WGS sequence"/>
</dbReference>
<evidence type="ECO:0000313" key="7">
    <source>
        <dbReference type="EMBL" id="OAD04696.1"/>
    </source>
</evidence>
<dbReference type="AlphaFoldDB" id="A0A168MC32"/>
<organism evidence="7 8">
    <name type="scientific">Mucor lusitanicus CBS 277.49</name>
    <dbReference type="NCBI Taxonomy" id="747725"/>
    <lineage>
        <taxon>Eukaryota</taxon>
        <taxon>Fungi</taxon>
        <taxon>Fungi incertae sedis</taxon>
        <taxon>Mucoromycota</taxon>
        <taxon>Mucoromycotina</taxon>
        <taxon>Mucoromycetes</taxon>
        <taxon>Mucorales</taxon>
        <taxon>Mucorineae</taxon>
        <taxon>Mucoraceae</taxon>
        <taxon>Mucor</taxon>
    </lineage>
</organism>
<dbReference type="PANTHER" id="PTHR42683">
    <property type="entry name" value="ALDEHYDE REDUCTASE"/>
    <property type="match status" value="1"/>
</dbReference>
<dbReference type="InterPro" id="IPR002328">
    <property type="entry name" value="ADH_Zn_CS"/>
</dbReference>
<evidence type="ECO:0000256" key="2">
    <source>
        <dbReference type="ARBA" id="ARBA00022723"/>
    </source>
</evidence>
<comment type="cofactor">
    <cofactor evidence="1 5">
        <name>Zn(2+)</name>
        <dbReference type="ChEBI" id="CHEBI:29105"/>
    </cofactor>
</comment>
<dbReference type="GO" id="GO:0016616">
    <property type="term" value="F:oxidoreductase activity, acting on the CH-OH group of donors, NAD or NADP as acceptor"/>
    <property type="evidence" value="ECO:0007669"/>
    <property type="project" value="InterPro"/>
</dbReference>
<dbReference type="OrthoDB" id="1879366at2759"/>
<dbReference type="InterPro" id="IPR013154">
    <property type="entry name" value="ADH-like_N"/>
</dbReference>
<dbReference type="GO" id="GO:0008270">
    <property type="term" value="F:zinc ion binding"/>
    <property type="evidence" value="ECO:0007669"/>
    <property type="project" value="InterPro"/>
</dbReference>
<dbReference type="InterPro" id="IPR047109">
    <property type="entry name" value="CAD-like"/>
</dbReference>
<dbReference type="Gene3D" id="3.40.50.720">
    <property type="entry name" value="NAD(P)-binding Rossmann-like Domain"/>
    <property type="match status" value="1"/>
</dbReference>
<dbReference type="PROSITE" id="PS00059">
    <property type="entry name" value="ADH_ZINC"/>
    <property type="match status" value="1"/>
</dbReference>
<dbReference type="InterPro" id="IPR036291">
    <property type="entry name" value="NAD(P)-bd_dom_sf"/>
</dbReference>
<dbReference type="InterPro" id="IPR011032">
    <property type="entry name" value="GroES-like_sf"/>
</dbReference>
<evidence type="ECO:0000256" key="3">
    <source>
        <dbReference type="ARBA" id="ARBA00022833"/>
    </source>
</evidence>
<evidence type="ECO:0000256" key="5">
    <source>
        <dbReference type="RuleBase" id="RU361277"/>
    </source>
</evidence>
<keyword evidence="4" id="KW-0560">Oxidoreductase</keyword>
<proteinExistence type="inferred from homology"/>
<keyword evidence="2 5" id="KW-0479">Metal-binding</keyword>
<keyword evidence="8" id="KW-1185">Reference proteome</keyword>
<evidence type="ECO:0000313" key="8">
    <source>
        <dbReference type="Proteomes" id="UP000077051"/>
    </source>
</evidence>
<feature type="domain" description="Enoyl reductase (ER)" evidence="6">
    <location>
        <begin position="12"/>
        <end position="345"/>
    </location>
</feature>